<feature type="chain" id="PRO_5004166315" description="Porin" evidence="1">
    <location>
        <begin position="23"/>
        <end position="79"/>
    </location>
</feature>
<dbReference type="HOGENOM" id="CLU_174816_0_0_5"/>
<organism evidence="2">
    <name type="scientific">Rhodopseudomonas palustris (strain BisA53)</name>
    <dbReference type="NCBI Taxonomy" id="316055"/>
    <lineage>
        <taxon>Bacteria</taxon>
        <taxon>Pseudomonadati</taxon>
        <taxon>Pseudomonadota</taxon>
        <taxon>Alphaproteobacteria</taxon>
        <taxon>Hyphomicrobiales</taxon>
        <taxon>Nitrobacteraceae</taxon>
        <taxon>Rhodopseudomonas</taxon>
    </lineage>
</organism>
<protein>
    <recommendedName>
        <fullName evidence="3">Porin</fullName>
    </recommendedName>
</protein>
<gene>
    <name evidence="2" type="ordered locus">RPE_2414</name>
</gene>
<sequence>MLRPFLLCIALIIAALAWPAAAEPLQPQKPAQTAAKPPLRPSPAHPCAAFGPGFVPMEGSDTCVKLGGGIAIGAGVSGR</sequence>
<evidence type="ECO:0000256" key="1">
    <source>
        <dbReference type="SAM" id="SignalP"/>
    </source>
</evidence>
<reference evidence="2" key="1">
    <citation type="submission" date="2006-09" db="EMBL/GenBank/DDBJ databases">
        <title>Complete sequence of Rhodopseudomonas palustris BisA53.</title>
        <authorList>
            <consortium name="US DOE Joint Genome Institute"/>
            <person name="Copeland A."/>
            <person name="Lucas S."/>
            <person name="Lapidus A."/>
            <person name="Barry K."/>
            <person name="Detter J.C."/>
            <person name="Glavina del Rio T."/>
            <person name="Hammon N."/>
            <person name="Israni S."/>
            <person name="Dalin E."/>
            <person name="Tice H."/>
            <person name="Pitluck S."/>
            <person name="Chain P."/>
            <person name="Malfatti S."/>
            <person name="Shin M."/>
            <person name="Vergez L."/>
            <person name="Schmutz J."/>
            <person name="Larimer F."/>
            <person name="Land M."/>
            <person name="Hauser L."/>
            <person name="Pelletier D.A."/>
            <person name="Kyrpides N."/>
            <person name="Kim E."/>
            <person name="Harwood C.S."/>
            <person name="Oda Y."/>
            <person name="Richardson P."/>
        </authorList>
    </citation>
    <scope>NUCLEOTIDE SEQUENCE [LARGE SCALE GENOMIC DNA]</scope>
    <source>
        <strain evidence="2">BisA53</strain>
    </source>
</reference>
<evidence type="ECO:0008006" key="3">
    <source>
        <dbReference type="Google" id="ProtNLM"/>
    </source>
</evidence>
<dbReference type="STRING" id="316055.RPE_2414"/>
<dbReference type="AlphaFoldDB" id="Q07NY1"/>
<keyword evidence="1" id="KW-0732">Signal</keyword>
<dbReference type="EMBL" id="CP000463">
    <property type="protein sequence ID" value="ABJ06353.1"/>
    <property type="molecule type" value="Genomic_DNA"/>
</dbReference>
<feature type="signal peptide" evidence="1">
    <location>
        <begin position="1"/>
        <end position="22"/>
    </location>
</feature>
<name>Q07NY1_RHOP5</name>
<evidence type="ECO:0000313" key="2">
    <source>
        <dbReference type="EMBL" id="ABJ06353.1"/>
    </source>
</evidence>
<accession>Q07NY1</accession>
<proteinExistence type="predicted"/>
<dbReference type="KEGG" id="rpe:RPE_2414"/>